<dbReference type="Pfam" id="PF03096">
    <property type="entry name" value="Ndr"/>
    <property type="match status" value="3"/>
</dbReference>
<gene>
    <name evidence="2" type="ORF">GPUH_LOCUS13272</name>
</gene>
<organism evidence="4">
    <name type="scientific">Gongylonema pulchrum</name>
    <dbReference type="NCBI Taxonomy" id="637853"/>
    <lineage>
        <taxon>Eukaryota</taxon>
        <taxon>Metazoa</taxon>
        <taxon>Ecdysozoa</taxon>
        <taxon>Nematoda</taxon>
        <taxon>Chromadorea</taxon>
        <taxon>Rhabditida</taxon>
        <taxon>Spirurina</taxon>
        <taxon>Spiruromorpha</taxon>
        <taxon>Spiruroidea</taxon>
        <taxon>Gongylonematidae</taxon>
        <taxon>Gongylonema</taxon>
    </lineage>
</organism>
<evidence type="ECO:0000313" key="2">
    <source>
        <dbReference type="EMBL" id="VDN21957.1"/>
    </source>
</evidence>
<protein>
    <submittedName>
        <fullName evidence="4">Ndr family protein</fullName>
    </submittedName>
</protein>
<comment type="similarity">
    <text evidence="1">Belongs to the NDRG family.</text>
</comment>
<evidence type="ECO:0000256" key="1">
    <source>
        <dbReference type="ARBA" id="ARBA00005598"/>
    </source>
</evidence>
<dbReference type="AlphaFoldDB" id="A0A183DX31"/>
<dbReference type="InterPro" id="IPR004142">
    <property type="entry name" value="NDRG"/>
</dbReference>
<keyword evidence="3" id="KW-1185">Reference proteome</keyword>
<dbReference type="PANTHER" id="PTHR11034">
    <property type="entry name" value="N-MYC DOWNSTREAM REGULATED"/>
    <property type="match status" value="1"/>
</dbReference>
<sequence>MISIQTAKCGFIHVYVQGNLDDRNGKTIIMTVHDVGTNYDSILCSAVLLLQRNSLTLFISNNVDFPKYCLIIANVFSYCSKYLFCQQFAFFCFADKSFVRFCNHPSMADVKAKSIFLHVCIPGQEDNAPDFVGELRMSLDTVANICFVSNLHFFCFADKSFVRFCNHPSMADVKAKSIFLHVCIPGQEDNAPDFVGDFPTLDQLGESMVCVLDKLEVKTCIAFGEGAGANIICRFAMSSPNRIMGICLVHCTSTTAGIIEYCKDKLINMRLESGVMSQGAWDYLAMHKFGSTDKREKQAYIEELKSCLNPKNLSKYLFSFSKRSDISSLIGTKLDNVDALLVTGARASHLHTVYTTHKSMNKRKTTLLVVDNVSDVMAEAPEKLARSLILLCKGCGVLSGVAIPGMERQRTLSRFAIIYISSWRKNHKYHSMEEADRPRRFSLTQPTAPVFQ</sequence>
<evidence type="ECO:0000313" key="4">
    <source>
        <dbReference type="WBParaSite" id="GPUH_0001328701-mRNA-1"/>
    </source>
</evidence>
<dbReference type="EMBL" id="UYRT01080065">
    <property type="protein sequence ID" value="VDN21957.1"/>
    <property type="molecule type" value="Genomic_DNA"/>
</dbReference>
<evidence type="ECO:0000313" key="3">
    <source>
        <dbReference type="Proteomes" id="UP000271098"/>
    </source>
</evidence>
<reference evidence="4" key="1">
    <citation type="submission" date="2016-06" db="UniProtKB">
        <authorList>
            <consortium name="WormBaseParasite"/>
        </authorList>
    </citation>
    <scope>IDENTIFICATION</scope>
</reference>
<reference evidence="2 3" key="2">
    <citation type="submission" date="2018-11" db="EMBL/GenBank/DDBJ databases">
        <authorList>
            <consortium name="Pathogen Informatics"/>
        </authorList>
    </citation>
    <scope>NUCLEOTIDE SEQUENCE [LARGE SCALE GENOMIC DNA]</scope>
</reference>
<name>A0A183DX31_9BILA</name>
<dbReference type="Proteomes" id="UP000271098">
    <property type="component" value="Unassembled WGS sequence"/>
</dbReference>
<accession>A0A183DX31</accession>
<dbReference type="Gene3D" id="3.40.50.1820">
    <property type="entry name" value="alpha/beta hydrolase"/>
    <property type="match status" value="2"/>
</dbReference>
<dbReference type="OrthoDB" id="191979at2759"/>
<proteinExistence type="inferred from homology"/>
<dbReference type="SUPFAM" id="SSF53474">
    <property type="entry name" value="alpha/beta-Hydrolases"/>
    <property type="match status" value="1"/>
</dbReference>
<dbReference type="WBParaSite" id="GPUH_0001328701-mRNA-1">
    <property type="protein sequence ID" value="GPUH_0001328701-mRNA-1"/>
    <property type="gene ID" value="GPUH_0001328701"/>
</dbReference>
<dbReference type="InterPro" id="IPR029058">
    <property type="entry name" value="AB_hydrolase_fold"/>
</dbReference>